<accession>A0A1X1EXY9</accession>
<protein>
    <submittedName>
        <fullName evidence="1">Uncharacterized protein</fullName>
    </submittedName>
</protein>
<evidence type="ECO:0000313" key="2">
    <source>
        <dbReference type="Proteomes" id="UP000193749"/>
    </source>
</evidence>
<name>A0A1X1EXY9_PANCY</name>
<dbReference type="Proteomes" id="UP000193749">
    <property type="component" value="Unassembled WGS sequence"/>
</dbReference>
<sequence length="83" mass="10021">MTTLGDWSEHDNKKYVGKIDRIYVSMTEEYEVEYFIDHYLQSRNYQISNENRDIVTDKLEAYPGKAPFKRDDLNTYLDKLFNK</sequence>
<proteinExistence type="predicted"/>
<dbReference type="OrthoDB" id="6959735at2"/>
<comment type="caution">
    <text evidence="1">The sequence shown here is derived from an EMBL/GenBank/DDBJ whole genome shotgun (WGS) entry which is preliminary data.</text>
</comment>
<dbReference type="AlphaFoldDB" id="A0A1X1EXY9"/>
<dbReference type="STRING" id="55209.HA50_16740"/>
<dbReference type="RefSeq" id="WP_084876723.1">
    <property type="nucleotide sequence ID" value="NZ_MLJI01000001.1"/>
</dbReference>
<organism evidence="1 2">
    <name type="scientific">Pantoea cypripedii</name>
    <name type="common">Pectobacterium cypripedii</name>
    <name type="synonym">Erwinia cypripedii</name>
    <dbReference type="NCBI Taxonomy" id="55209"/>
    <lineage>
        <taxon>Bacteria</taxon>
        <taxon>Pseudomonadati</taxon>
        <taxon>Pseudomonadota</taxon>
        <taxon>Gammaproteobacteria</taxon>
        <taxon>Enterobacterales</taxon>
        <taxon>Erwiniaceae</taxon>
        <taxon>Pantoea</taxon>
    </lineage>
</organism>
<gene>
    <name evidence="1" type="ORF">HA50_16740</name>
</gene>
<keyword evidence="2" id="KW-1185">Reference proteome</keyword>
<dbReference type="EMBL" id="MLJI01000001">
    <property type="protein sequence ID" value="ORM94900.1"/>
    <property type="molecule type" value="Genomic_DNA"/>
</dbReference>
<reference evidence="1 2" key="1">
    <citation type="journal article" date="2017" name="Antonie Van Leeuwenhoek">
        <title>Phylogenomic resolution of the bacterial genus Pantoea and its relationship with Erwinia and Tatumella.</title>
        <authorList>
            <person name="Palmer M."/>
            <person name="Steenkamp E.T."/>
            <person name="Coetzee M.P."/>
            <person name="Chan W.Y."/>
            <person name="van Zyl E."/>
            <person name="De Maayer P."/>
            <person name="Coutinho T.A."/>
            <person name="Blom J."/>
            <person name="Smits T.H."/>
            <person name="Duffy B."/>
            <person name="Venter S.N."/>
        </authorList>
    </citation>
    <scope>NUCLEOTIDE SEQUENCE [LARGE SCALE GENOMIC DNA]</scope>
    <source>
        <strain evidence="1 2">LMG 2657</strain>
    </source>
</reference>
<evidence type="ECO:0000313" key="1">
    <source>
        <dbReference type="EMBL" id="ORM94900.1"/>
    </source>
</evidence>